<sequence length="262" mass="33310">MRCAAITHHAIIQDFLKVDIQEAPVTQAANVIAVCCVLLAVDRAGTREWPDHKTDPLLFIANPIEAEVPSHWLPESIVKEIMIRRTTSEKPRRYEIPWDLLKDLKFPRSILTMSRSNNKVGHYYDSYYDYYDSYYDYYDSYYDYYNSYYDYDSYYNYYNYYDSYYNYYNYYDSYYNYYNYYDSYYNYYDSYYVYYDTYYDYYDSYYDDYDSYYNYYDSHYNYYDAYDNYYDSYYYDYDSYYDYYDNYNYNYYYDYYYYNSYN</sequence>
<name>A0A2H1VIQ8_SPOFR</name>
<accession>A0A2H1VIQ8</accession>
<evidence type="ECO:0000313" key="1">
    <source>
        <dbReference type="EMBL" id="SOQ40144.1"/>
    </source>
</evidence>
<dbReference type="AlphaFoldDB" id="A0A2H1VIQ8"/>
<gene>
    <name evidence="1" type="ORF">SFRICE_003696</name>
</gene>
<proteinExistence type="predicted"/>
<organism evidence="1">
    <name type="scientific">Spodoptera frugiperda</name>
    <name type="common">Fall armyworm</name>
    <dbReference type="NCBI Taxonomy" id="7108"/>
    <lineage>
        <taxon>Eukaryota</taxon>
        <taxon>Metazoa</taxon>
        <taxon>Ecdysozoa</taxon>
        <taxon>Arthropoda</taxon>
        <taxon>Hexapoda</taxon>
        <taxon>Insecta</taxon>
        <taxon>Pterygota</taxon>
        <taxon>Neoptera</taxon>
        <taxon>Endopterygota</taxon>
        <taxon>Lepidoptera</taxon>
        <taxon>Glossata</taxon>
        <taxon>Ditrysia</taxon>
        <taxon>Noctuoidea</taxon>
        <taxon>Noctuidae</taxon>
        <taxon>Amphipyrinae</taxon>
        <taxon>Spodoptera</taxon>
    </lineage>
</organism>
<dbReference type="EMBL" id="ODYU01002530">
    <property type="protein sequence ID" value="SOQ40144.1"/>
    <property type="molecule type" value="Genomic_DNA"/>
</dbReference>
<protein>
    <submittedName>
        <fullName evidence="1">SFRICE_003696</fullName>
    </submittedName>
</protein>
<reference evidence="1" key="1">
    <citation type="submission" date="2016-07" db="EMBL/GenBank/DDBJ databases">
        <authorList>
            <person name="Bretaudeau A."/>
        </authorList>
    </citation>
    <scope>NUCLEOTIDE SEQUENCE</scope>
    <source>
        <strain evidence="1">Rice</strain>
        <tissue evidence="1">Whole body</tissue>
    </source>
</reference>